<reference evidence="4 5" key="1">
    <citation type="submission" date="2015-06" db="EMBL/GenBank/DDBJ databases">
        <title>Prevotella sp. 109, sp. nov., a novel member of the family Prevotellaceae isolated from human faeces.</title>
        <authorList>
            <person name="Shkoporov A.N."/>
            <person name="Chaplin A.V."/>
            <person name="Kafarskaia L.I."/>
            <person name="Efimov B.A."/>
        </authorList>
    </citation>
    <scope>NUCLEOTIDE SEQUENCE [LARGE SCALE GENOMIC DNA]</scope>
    <source>
        <strain evidence="4 5">109</strain>
    </source>
</reference>
<evidence type="ECO:0000256" key="1">
    <source>
        <dbReference type="SAM" id="SignalP"/>
    </source>
</evidence>
<proteinExistence type="predicted"/>
<evidence type="ECO:0000259" key="2">
    <source>
        <dbReference type="Pfam" id="PF19755"/>
    </source>
</evidence>
<feature type="domain" description="DUF6242" evidence="3">
    <location>
        <begin position="159"/>
        <end position="464"/>
    </location>
</feature>
<keyword evidence="1" id="KW-0732">Signal</keyword>
<dbReference type="Proteomes" id="UP000036951">
    <property type="component" value="Unassembled WGS sequence"/>
</dbReference>
<feature type="domain" description="DUF6242" evidence="2">
    <location>
        <begin position="41"/>
        <end position="153"/>
    </location>
</feature>
<evidence type="ECO:0000313" key="5">
    <source>
        <dbReference type="Proteomes" id="UP000036951"/>
    </source>
</evidence>
<keyword evidence="5" id="KW-1185">Reference proteome</keyword>
<dbReference type="InterPro" id="IPR015943">
    <property type="entry name" value="WD40/YVTN_repeat-like_dom_sf"/>
</dbReference>
<sequence length="471" mass="51127">MKRIIQCLAILFSGTFLLASCLSDDNDNNFVYYDDTAITSFSLGTVNQYLHTLSSEGEDSVYKVEITGSNYKFYIDQLKREIYNPDSLPAGTDAAHVICNVGSKNSGIVVIKNVDSDTLSYYSSSDSVDFTQPREFRVYSVGGAYYRAYKVSVNVHKEDPDSFRWNALPVEPRFTAMSGMKAVTLNGKVMLFGSNGTATTALTTDAAGTWTALTAATQLDADAYKSVIVKDNMLYTLSNGTVMTSADGTAWTAVAAADIRQLLGAGTSKIYAMDAAGRPVSSADNGATWTADNIVGDEAKLPVHNAGLATFALNTDKSSERIIIAGNPADDAFTADSVAFVWSKIEEYAPGSEQHSWIECNEENNYQLPRLSDLKMTRYGDVLIAMGGTALGTCKEKAFGKIYVSQDNGLTWHTDDSYVMPEGFTNGTSNTFAITVDDENCLWIICGGNGQVWRGRLNKLGWADNQTSFTK</sequence>
<evidence type="ECO:0008006" key="6">
    <source>
        <dbReference type="Google" id="ProtNLM"/>
    </source>
</evidence>
<dbReference type="AlphaFoldDB" id="A0A8E1UQ49"/>
<dbReference type="OrthoDB" id="1078890at2"/>
<dbReference type="RefSeq" id="WP_053398714.1">
    <property type="nucleotide sequence ID" value="NZ_LFQU01000020.1"/>
</dbReference>
<dbReference type="EMBL" id="LFQU01000020">
    <property type="protein sequence ID" value="KOO67986.1"/>
    <property type="molecule type" value="Genomic_DNA"/>
</dbReference>
<dbReference type="PROSITE" id="PS51257">
    <property type="entry name" value="PROKAR_LIPOPROTEIN"/>
    <property type="match status" value="1"/>
</dbReference>
<dbReference type="Pfam" id="PF25852">
    <property type="entry name" value="DUF6242_C"/>
    <property type="match status" value="1"/>
</dbReference>
<dbReference type="Gene3D" id="2.130.10.10">
    <property type="entry name" value="YVTN repeat-like/Quinoprotein amine dehydrogenase"/>
    <property type="match status" value="1"/>
</dbReference>
<evidence type="ECO:0000259" key="3">
    <source>
        <dbReference type="Pfam" id="PF25852"/>
    </source>
</evidence>
<comment type="caution">
    <text evidence="4">The sequence shown here is derived from an EMBL/GenBank/DDBJ whole genome shotgun (WGS) entry which is preliminary data.</text>
</comment>
<name>A0A8E1UQ49_9BACT</name>
<dbReference type="Pfam" id="PF19755">
    <property type="entry name" value="DUF6242"/>
    <property type="match status" value="1"/>
</dbReference>
<accession>A0A8E1UQ49</accession>
<feature type="chain" id="PRO_5034409896" description="BNR/Asp-box repeat protein" evidence="1">
    <location>
        <begin position="20"/>
        <end position="471"/>
    </location>
</feature>
<dbReference type="InterPro" id="IPR046209">
    <property type="entry name" value="DUF6242_N"/>
</dbReference>
<organism evidence="4 5">
    <name type="scientific">Xylanibacter rarus</name>
    <dbReference type="NCBI Taxonomy" id="1676614"/>
    <lineage>
        <taxon>Bacteria</taxon>
        <taxon>Pseudomonadati</taxon>
        <taxon>Bacteroidota</taxon>
        <taxon>Bacteroidia</taxon>
        <taxon>Bacteroidales</taxon>
        <taxon>Prevotellaceae</taxon>
        <taxon>Xylanibacter</taxon>
    </lineage>
</organism>
<feature type="signal peptide" evidence="1">
    <location>
        <begin position="1"/>
        <end position="19"/>
    </location>
</feature>
<dbReference type="InterPro" id="IPR058667">
    <property type="entry name" value="DUF6242_C"/>
</dbReference>
<evidence type="ECO:0000313" key="4">
    <source>
        <dbReference type="EMBL" id="KOO67986.1"/>
    </source>
</evidence>
<protein>
    <recommendedName>
        <fullName evidence="6">BNR/Asp-box repeat protein</fullName>
    </recommendedName>
</protein>
<gene>
    <name evidence="4" type="ORF">ACU52_10265</name>
</gene>
<dbReference type="SUPFAM" id="SSF110296">
    <property type="entry name" value="Oligoxyloglucan reducing end-specific cellobiohydrolase"/>
    <property type="match status" value="1"/>
</dbReference>